<feature type="domain" description="ABC transporter" evidence="8">
    <location>
        <begin position="11"/>
        <end position="246"/>
    </location>
</feature>
<dbReference type="CDD" id="cd03258">
    <property type="entry name" value="ABC_MetN_methionine_transporter"/>
    <property type="match status" value="1"/>
</dbReference>
<dbReference type="Proteomes" id="UP000183053">
    <property type="component" value="Unassembled WGS sequence"/>
</dbReference>
<dbReference type="SUPFAM" id="SSF55021">
    <property type="entry name" value="ACT-like"/>
    <property type="match status" value="1"/>
</dbReference>
<keyword evidence="1" id="KW-0813">Transport</keyword>
<keyword evidence="3" id="KW-0547">Nucleotide-binding</keyword>
<accession>A0A1H1DV44</accession>
<evidence type="ECO:0000256" key="4">
    <source>
        <dbReference type="ARBA" id="ARBA00022840"/>
    </source>
</evidence>
<evidence type="ECO:0000256" key="6">
    <source>
        <dbReference type="ARBA" id="ARBA00022970"/>
    </source>
</evidence>
<sequence length="348" mass="36845">MSESAPARVAIEFVDATRDFGTIKALDGVSFAIPEGSITGVIGQSGAGKSTLIRTINGLESTTSGEVRVLDTVVGTLGERDLQKLRAQVGMIFQRFNLMNSRTVAGNVEYPLTLGDLSKAERKKRVTELLDFVGIGEKAGQYPNKLSGGQSQRVGIARALARNPKILLADEATSALDPGMTGEVLDLLLRVNREFGTTIVVITHEMDVIRRICDTVAVLDHGRLVDYGPVYDVFAAPTSKATESLIHAAVGDDVAPETLQRLHAARPGTVVTVDVRDEPDALDAAEVFATHGAGARVLYGGVAEVGGRPFGSLTYSVTGEDAAVRAAIAELGDLAHVKDPQTGQEIDR</sequence>
<evidence type="ECO:0000313" key="9">
    <source>
        <dbReference type="EMBL" id="SDQ80422.1"/>
    </source>
</evidence>
<dbReference type="InterPro" id="IPR017871">
    <property type="entry name" value="ABC_transporter-like_CS"/>
</dbReference>
<dbReference type="STRING" id="47312.SAMN04489765_1906"/>
<organism evidence="9 10">
    <name type="scientific">Tsukamurella pulmonis</name>
    <dbReference type="NCBI Taxonomy" id="47312"/>
    <lineage>
        <taxon>Bacteria</taxon>
        <taxon>Bacillati</taxon>
        <taxon>Actinomycetota</taxon>
        <taxon>Actinomycetes</taxon>
        <taxon>Mycobacteriales</taxon>
        <taxon>Tsukamurellaceae</taxon>
        <taxon>Tsukamurella</taxon>
    </lineage>
</organism>
<dbReference type="PROSITE" id="PS50893">
    <property type="entry name" value="ABC_TRANSPORTER_2"/>
    <property type="match status" value="1"/>
</dbReference>
<dbReference type="PANTHER" id="PTHR43166">
    <property type="entry name" value="AMINO ACID IMPORT ATP-BINDING PROTEIN"/>
    <property type="match status" value="1"/>
</dbReference>
<dbReference type="EMBL" id="FNLF01000002">
    <property type="protein sequence ID" value="SDQ80422.1"/>
    <property type="molecule type" value="Genomic_DNA"/>
</dbReference>
<dbReference type="GO" id="GO:0006865">
    <property type="term" value="P:amino acid transport"/>
    <property type="evidence" value="ECO:0007669"/>
    <property type="project" value="UniProtKB-KW"/>
</dbReference>
<evidence type="ECO:0000256" key="1">
    <source>
        <dbReference type="ARBA" id="ARBA00022448"/>
    </source>
</evidence>
<dbReference type="InterPro" id="IPR041701">
    <property type="entry name" value="MetN_ABC"/>
</dbReference>
<dbReference type="AlphaFoldDB" id="A0A1H1DV44"/>
<dbReference type="InterPro" id="IPR003439">
    <property type="entry name" value="ABC_transporter-like_ATP-bd"/>
</dbReference>
<keyword evidence="6" id="KW-0029">Amino-acid transport</keyword>
<keyword evidence="10" id="KW-1185">Reference proteome</keyword>
<dbReference type="InterPro" id="IPR045865">
    <property type="entry name" value="ACT-like_dom_sf"/>
</dbReference>
<dbReference type="InterPro" id="IPR018449">
    <property type="entry name" value="NIL_domain"/>
</dbReference>
<evidence type="ECO:0000256" key="3">
    <source>
        <dbReference type="ARBA" id="ARBA00022741"/>
    </source>
</evidence>
<evidence type="ECO:0000259" key="8">
    <source>
        <dbReference type="PROSITE" id="PS50893"/>
    </source>
</evidence>
<dbReference type="SUPFAM" id="SSF52540">
    <property type="entry name" value="P-loop containing nucleoside triphosphate hydrolases"/>
    <property type="match status" value="1"/>
</dbReference>
<reference evidence="10" key="1">
    <citation type="submission" date="2016-10" db="EMBL/GenBank/DDBJ databases">
        <authorList>
            <person name="Varghese N."/>
            <person name="Submissions S."/>
        </authorList>
    </citation>
    <scope>NUCLEOTIDE SEQUENCE [LARGE SCALE GENOMIC DNA]</scope>
    <source>
        <strain evidence="10">DSM 44142</strain>
    </source>
</reference>
<evidence type="ECO:0000256" key="5">
    <source>
        <dbReference type="ARBA" id="ARBA00022967"/>
    </source>
</evidence>
<keyword evidence="5" id="KW-1278">Translocase</keyword>
<dbReference type="GO" id="GO:0005524">
    <property type="term" value="F:ATP binding"/>
    <property type="evidence" value="ECO:0007669"/>
    <property type="project" value="UniProtKB-KW"/>
</dbReference>
<dbReference type="RefSeq" id="WP_068565765.1">
    <property type="nucleotide sequence ID" value="NZ_FNLF01000002.1"/>
</dbReference>
<evidence type="ECO:0000313" key="10">
    <source>
        <dbReference type="Proteomes" id="UP000183053"/>
    </source>
</evidence>
<dbReference type="InterPro" id="IPR050086">
    <property type="entry name" value="MetN_ABC_transporter-like"/>
</dbReference>
<dbReference type="OrthoDB" id="4398079at2"/>
<keyword evidence="7" id="KW-0472">Membrane</keyword>
<protein>
    <submittedName>
        <fullName evidence="9">D-methionine transport system ATP-binding protein</fullName>
    </submittedName>
</protein>
<dbReference type="Pfam" id="PF09383">
    <property type="entry name" value="NIL"/>
    <property type="match status" value="1"/>
</dbReference>
<dbReference type="GO" id="GO:0016887">
    <property type="term" value="F:ATP hydrolysis activity"/>
    <property type="evidence" value="ECO:0007669"/>
    <property type="project" value="InterPro"/>
</dbReference>
<evidence type="ECO:0000256" key="7">
    <source>
        <dbReference type="ARBA" id="ARBA00023136"/>
    </source>
</evidence>
<dbReference type="PROSITE" id="PS00211">
    <property type="entry name" value="ABC_TRANSPORTER_1"/>
    <property type="match status" value="1"/>
</dbReference>
<dbReference type="InterPro" id="IPR027417">
    <property type="entry name" value="P-loop_NTPase"/>
</dbReference>
<keyword evidence="2" id="KW-1003">Cell membrane</keyword>
<name>A0A1H1DV44_9ACTN</name>
<dbReference type="InterPro" id="IPR003593">
    <property type="entry name" value="AAA+_ATPase"/>
</dbReference>
<dbReference type="Gene3D" id="3.40.50.300">
    <property type="entry name" value="P-loop containing nucleotide triphosphate hydrolases"/>
    <property type="match status" value="1"/>
</dbReference>
<gene>
    <name evidence="9" type="ORF">SAMN04489765_1906</name>
</gene>
<dbReference type="Pfam" id="PF00005">
    <property type="entry name" value="ABC_tran"/>
    <property type="match status" value="1"/>
</dbReference>
<dbReference type="SMART" id="SM00382">
    <property type="entry name" value="AAA"/>
    <property type="match status" value="1"/>
</dbReference>
<evidence type="ECO:0000256" key="2">
    <source>
        <dbReference type="ARBA" id="ARBA00022475"/>
    </source>
</evidence>
<keyword evidence="4 9" id="KW-0067">ATP-binding</keyword>
<proteinExistence type="predicted"/>
<dbReference type="PANTHER" id="PTHR43166:SF30">
    <property type="entry name" value="METHIONINE IMPORT ATP-BINDING PROTEIN METN"/>
    <property type="match status" value="1"/>
</dbReference>